<dbReference type="CDD" id="cd03275">
    <property type="entry name" value="ABC_SMC1_euk"/>
    <property type="match status" value="2"/>
</dbReference>
<organism evidence="14 15">
    <name type="scientific">Callosobruchus maculatus</name>
    <name type="common">Southern cowpea weevil</name>
    <name type="synonym">Pulse bruchid</name>
    <dbReference type="NCBI Taxonomy" id="64391"/>
    <lineage>
        <taxon>Eukaryota</taxon>
        <taxon>Metazoa</taxon>
        <taxon>Ecdysozoa</taxon>
        <taxon>Arthropoda</taxon>
        <taxon>Hexapoda</taxon>
        <taxon>Insecta</taxon>
        <taxon>Pterygota</taxon>
        <taxon>Neoptera</taxon>
        <taxon>Endopterygota</taxon>
        <taxon>Coleoptera</taxon>
        <taxon>Polyphaga</taxon>
        <taxon>Cucujiformia</taxon>
        <taxon>Chrysomeloidea</taxon>
        <taxon>Chrysomelidae</taxon>
        <taxon>Bruchinae</taxon>
        <taxon>Bruchini</taxon>
        <taxon>Callosobruchus</taxon>
    </lineage>
</organism>
<dbReference type="GO" id="GO:0016887">
    <property type="term" value="F:ATP hydrolysis activity"/>
    <property type="evidence" value="ECO:0007669"/>
    <property type="project" value="InterPro"/>
</dbReference>
<proteinExistence type="inferred from homology"/>
<dbReference type="EMBL" id="CAACVG010006952">
    <property type="protein sequence ID" value="VEN42729.1"/>
    <property type="molecule type" value="Genomic_DNA"/>
</dbReference>
<dbReference type="FunFam" id="3.40.50.300:FF:000564">
    <property type="entry name" value="Structural maintenance of chromosomes 1A"/>
    <property type="match status" value="1"/>
</dbReference>
<dbReference type="GO" id="GO:0007062">
    <property type="term" value="P:sister chromatid cohesion"/>
    <property type="evidence" value="ECO:0007669"/>
    <property type="project" value="InterPro"/>
</dbReference>
<dbReference type="Gene3D" id="1.20.1060.20">
    <property type="match status" value="1"/>
</dbReference>
<feature type="compositionally biased region" description="Polar residues" evidence="12">
    <location>
        <begin position="954"/>
        <end position="970"/>
    </location>
</feature>
<dbReference type="SUPFAM" id="SSF90257">
    <property type="entry name" value="Myosin rod fragments"/>
    <property type="match status" value="1"/>
</dbReference>
<sequence length="1225" mass="141419">MSARLRHIEVENFKSYKGRKVIGPLKPFMAVIGPNGSGKSNFMDAISFVMGEKTQSLRVKRLSDLIHGAAIGKPVSRSASVTAEFIIDDEKEMTFQRSVQGSSSECRINGNVVSNNEYLAELEKLRINVKAKNFLVFQGAVESVAMKNPKEMTALFEEISGSGALKEEYGKLQIEMQRAQEEINCAYQRKKGINAEKKEARLEKEEADKYARLKEDLHDKLVEHQLFKLFHNEREMELIEKDMKSKQKEVDKVEKKKEKLEENLKEKKKEHGKYNRELAKIEQDIREVEVEISKKRPQFIKAKERVSHMQKKLDGAIKTLEQARKAHEAHMNDIRKLEDELAAIERKRDEYETHIAGESQSQGKDVHLEDAQVREYHQLKEEAAKRSARYMQELDSVNREQKADQDRLDNITRMRTDAENKYRQKMHEKEEMEKRIEKLAEHIRTSEQALSDQKQLRAELQADVGSSKDRVHELQKQLDTVVEQLGDARTDKHEDARRKKKQELVERFKSNFPGVYDRMINMCHPIHKRYNVAITKTLGKYMDAIVVDTEYTGRQCIKYLKEQMHEPETFLPLDYLQTRPLKERLRNITDPKGVKLIYDVLQFEPQAIAKAVMFATGNAVVCETPEDAMKVAYELGGRLDAVALDGTYYQKCGIISGGSLDLARRAKRWDEKHMAQLKAQKEKLTEELREAMKKSRKESELNTVDSQIRGLETRLRYAKTDMESTKKQIQTVEREISRLNEEMQKYSPQIEAIERSMQTREQQIEEIKLKMNSVEDVVFSDFCREIGVKNIRQYEDRELRAQEERKKKRLEFEKQINRITSNLDFERSRDTQNNVSRWERTVNDEEEKLETCKKQEAKQRDEIDKELQQVEQLKVLRLNKKQEVEGAEEEVGKARREVGAIAKDIQAAQKAVMSLEAKIEGKKSERHNILMRCKMDDIAIPMIVGNMEDIVASDPSQSSSGTDANSTSQQYEKESRIKIDYSSLSDHLKDLDDKDDIKKTADKLLKSIHNLQDTLTKIQAPNLKAIEKLQLACGKLQSTNEEFENLRKQNKKAKNAFERVKQQRYERFSRCFDHVSNEIDGIYKALAQNQSAQAFLGAENPEEPYLDGINYNCVAPGKRFQPMSNLSGGEKTVAALALLFAIHSYQPAPFFVLDEVDAALDNTNIGKVAKYIREKTESLQTIVISLKEEFYSHADALIGICPETEGADCLVSQVLTFDLTPYEQT</sequence>
<dbReference type="Gene3D" id="1.20.5.340">
    <property type="match status" value="1"/>
</dbReference>
<keyword evidence="6" id="KW-0498">Mitosis</keyword>
<dbReference type="FunFam" id="1.20.1060.20:FF:000001">
    <property type="entry name" value="Structural maintenance of chromosomes 1A"/>
    <property type="match status" value="1"/>
</dbReference>
<dbReference type="SMART" id="SM00968">
    <property type="entry name" value="SMC_hinge"/>
    <property type="match status" value="1"/>
</dbReference>
<evidence type="ECO:0000256" key="7">
    <source>
        <dbReference type="ARBA" id="ARBA00023054"/>
    </source>
</evidence>
<dbReference type="PIRSF" id="PIRSF005719">
    <property type="entry name" value="SMC"/>
    <property type="match status" value="1"/>
</dbReference>
<dbReference type="SUPFAM" id="SSF52540">
    <property type="entry name" value="P-loop containing nucleoside triphosphate hydrolases"/>
    <property type="match status" value="1"/>
</dbReference>
<reference evidence="14 15" key="1">
    <citation type="submission" date="2019-01" db="EMBL/GenBank/DDBJ databases">
        <authorList>
            <person name="Sayadi A."/>
        </authorList>
    </citation>
    <scope>NUCLEOTIDE SEQUENCE [LARGE SCALE GENOMIC DNA]</scope>
</reference>
<dbReference type="PANTHER" id="PTHR18937:SF12">
    <property type="entry name" value="STRUCTURAL MAINTENANCE OF CHROMOSOMES PROTEIN"/>
    <property type="match status" value="1"/>
</dbReference>
<keyword evidence="7 11" id="KW-0175">Coiled coil</keyword>
<dbReference type="GO" id="GO:0005524">
    <property type="term" value="F:ATP binding"/>
    <property type="evidence" value="ECO:0007669"/>
    <property type="project" value="InterPro"/>
</dbReference>
<dbReference type="Gene3D" id="3.40.50.300">
    <property type="entry name" value="P-loop containing nucleotide triphosphate hydrolases"/>
    <property type="match status" value="2"/>
</dbReference>
<dbReference type="InterPro" id="IPR003395">
    <property type="entry name" value="RecF/RecN/SMC_N"/>
</dbReference>
<feature type="domain" description="SMC hinge" evidence="13">
    <location>
        <begin position="513"/>
        <end position="632"/>
    </location>
</feature>
<evidence type="ECO:0000256" key="5">
    <source>
        <dbReference type="ARBA" id="ARBA00022618"/>
    </source>
</evidence>
<evidence type="ECO:0000259" key="13">
    <source>
        <dbReference type="SMART" id="SM00968"/>
    </source>
</evidence>
<evidence type="ECO:0000256" key="1">
    <source>
        <dbReference type="ARBA" id="ARBA00004123"/>
    </source>
</evidence>
<evidence type="ECO:0000313" key="15">
    <source>
        <dbReference type="Proteomes" id="UP000410492"/>
    </source>
</evidence>
<dbReference type="Gene3D" id="3.30.70.1620">
    <property type="match status" value="1"/>
</dbReference>
<accession>A0A653C5B3</accession>
<name>A0A653C5B3_CALMS</name>
<dbReference type="Pfam" id="PF02463">
    <property type="entry name" value="SMC_N"/>
    <property type="match status" value="1"/>
</dbReference>
<evidence type="ECO:0000256" key="8">
    <source>
        <dbReference type="ARBA" id="ARBA00023242"/>
    </source>
</evidence>
<feature type="coiled-coil region" evidence="11">
    <location>
        <begin position="667"/>
        <end position="925"/>
    </location>
</feature>
<dbReference type="GO" id="GO:0003677">
    <property type="term" value="F:DNA binding"/>
    <property type="evidence" value="ECO:0007669"/>
    <property type="project" value="TreeGrafter"/>
</dbReference>
<keyword evidence="15" id="KW-1185">Reference proteome</keyword>
<feature type="region of interest" description="Disordered" evidence="12">
    <location>
        <begin position="952"/>
        <end position="975"/>
    </location>
</feature>
<dbReference type="SUPFAM" id="SSF75553">
    <property type="entry name" value="Smc hinge domain"/>
    <property type="match status" value="1"/>
</dbReference>
<evidence type="ECO:0000256" key="10">
    <source>
        <dbReference type="PIRNR" id="PIRNR005719"/>
    </source>
</evidence>
<evidence type="ECO:0000256" key="11">
    <source>
        <dbReference type="SAM" id="Coils"/>
    </source>
</evidence>
<keyword evidence="8 10" id="KW-0539">Nucleus</keyword>
<evidence type="ECO:0000256" key="2">
    <source>
        <dbReference type="ARBA" id="ARBA00004286"/>
    </source>
</evidence>
<dbReference type="InterPro" id="IPR010935">
    <property type="entry name" value="SMC_hinge"/>
</dbReference>
<dbReference type="InterPro" id="IPR024704">
    <property type="entry name" value="SMC"/>
</dbReference>
<comment type="subcellular location">
    <subcellularLocation>
        <location evidence="2">Chromosome</location>
    </subcellularLocation>
    <subcellularLocation>
        <location evidence="1 10">Nucleus</location>
    </subcellularLocation>
</comment>
<keyword evidence="9" id="KW-0131">Cell cycle</keyword>
<gene>
    <name evidence="14" type="ORF">CALMAC_LOCUS6116</name>
</gene>
<comment type="similarity">
    <text evidence="3">Belongs to the SMC family. SMC1 subfamily.</text>
</comment>
<dbReference type="GO" id="GO:0008278">
    <property type="term" value="C:cohesin complex"/>
    <property type="evidence" value="ECO:0007669"/>
    <property type="project" value="InterPro"/>
</dbReference>
<dbReference type="InterPro" id="IPR028468">
    <property type="entry name" value="Smc1_ABC"/>
</dbReference>
<keyword evidence="5" id="KW-0132">Cell division</keyword>
<feature type="coiled-coil region" evidence="11">
    <location>
        <begin position="162"/>
        <end position="196"/>
    </location>
</feature>
<dbReference type="Gene3D" id="1.10.287.1490">
    <property type="match status" value="1"/>
</dbReference>
<feature type="coiled-coil region" evidence="11">
    <location>
        <begin position="380"/>
        <end position="491"/>
    </location>
</feature>
<feature type="coiled-coil region" evidence="11">
    <location>
        <begin position="236"/>
        <end position="354"/>
    </location>
</feature>
<evidence type="ECO:0000256" key="3">
    <source>
        <dbReference type="ARBA" id="ARBA00005597"/>
    </source>
</evidence>
<evidence type="ECO:0000256" key="6">
    <source>
        <dbReference type="ARBA" id="ARBA00022776"/>
    </source>
</evidence>
<dbReference type="PANTHER" id="PTHR18937">
    <property type="entry name" value="STRUCTURAL MAINTENANCE OF CHROMOSOMES SMC FAMILY MEMBER"/>
    <property type="match status" value="1"/>
</dbReference>
<dbReference type="OrthoDB" id="413649at2759"/>
<evidence type="ECO:0000313" key="14">
    <source>
        <dbReference type="EMBL" id="VEN42729.1"/>
    </source>
</evidence>
<evidence type="ECO:0000256" key="9">
    <source>
        <dbReference type="ARBA" id="ARBA00023306"/>
    </source>
</evidence>
<dbReference type="GO" id="GO:0051301">
    <property type="term" value="P:cell division"/>
    <property type="evidence" value="ECO:0007669"/>
    <property type="project" value="UniProtKB-KW"/>
</dbReference>
<dbReference type="AlphaFoldDB" id="A0A653C5B3"/>
<dbReference type="InterPro" id="IPR036277">
    <property type="entry name" value="SMC_hinge_sf"/>
</dbReference>
<dbReference type="InterPro" id="IPR027417">
    <property type="entry name" value="P-loop_NTPase"/>
</dbReference>
<dbReference type="Pfam" id="PF06470">
    <property type="entry name" value="SMC_hinge"/>
    <property type="match status" value="1"/>
</dbReference>
<dbReference type="Proteomes" id="UP000410492">
    <property type="component" value="Unassembled WGS sequence"/>
</dbReference>
<protein>
    <recommendedName>
        <fullName evidence="10">Structural maintenance of chromosomes protein</fullName>
    </recommendedName>
</protein>
<dbReference type="GO" id="GO:0005634">
    <property type="term" value="C:nucleus"/>
    <property type="evidence" value="ECO:0007669"/>
    <property type="project" value="UniProtKB-SubCell"/>
</dbReference>
<feature type="coiled-coil region" evidence="11">
    <location>
        <begin position="994"/>
        <end position="1063"/>
    </location>
</feature>
<keyword evidence="4" id="KW-0158">Chromosome</keyword>
<evidence type="ECO:0000256" key="4">
    <source>
        <dbReference type="ARBA" id="ARBA00022454"/>
    </source>
</evidence>
<evidence type="ECO:0000256" key="12">
    <source>
        <dbReference type="SAM" id="MobiDB-lite"/>
    </source>
</evidence>